<dbReference type="EMBL" id="LFYR01001429">
    <property type="protein sequence ID" value="KMZ61938.1"/>
    <property type="molecule type" value="Genomic_DNA"/>
</dbReference>
<comment type="caution">
    <text evidence="15">The sequence shown here is derived from an EMBL/GenBank/DDBJ whole genome shotgun (WGS) entry which is preliminary data.</text>
</comment>
<evidence type="ECO:0000313" key="15">
    <source>
        <dbReference type="EMBL" id="KMZ61938.1"/>
    </source>
</evidence>
<dbReference type="InterPro" id="IPR003148">
    <property type="entry name" value="RCK_N"/>
</dbReference>
<evidence type="ECO:0000256" key="10">
    <source>
        <dbReference type="ARBA" id="ARBA00023065"/>
    </source>
</evidence>
<dbReference type="GO" id="GO:0015297">
    <property type="term" value="F:antiporter activity"/>
    <property type="evidence" value="ECO:0007669"/>
    <property type="project" value="UniProtKB-KW"/>
</dbReference>
<dbReference type="OMA" id="MRWWLTL"/>
<evidence type="ECO:0000256" key="5">
    <source>
        <dbReference type="ARBA" id="ARBA00022449"/>
    </source>
</evidence>
<keyword evidence="5" id="KW-0050">Antiport</keyword>
<feature type="transmembrane region" description="Helical" evidence="13">
    <location>
        <begin position="398"/>
        <end position="417"/>
    </location>
</feature>
<evidence type="ECO:0000256" key="12">
    <source>
        <dbReference type="SAM" id="MobiDB-lite"/>
    </source>
</evidence>
<dbReference type="OrthoDB" id="4834at2759"/>
<evidence type="ECO:0000256" key="4">
    <source>
        <dbReference type="ARBA" id="ARBA00022448"/>
    </source>
</evidence>
<dbReference type="Gene3D" id="1.20.1530.20">
    <property type="match status" value="1"/>
</dbReference>
<evidence type="ECO:0000313" key="16">
    <source>
        <dbReference type="Proteomes" id="UP000036987"/>
    </source>
</evidence>
<evidence type="ECO:0000256" key="11">
    <source>
        <dbReference type="ARBA" id="ARBA00023136"/>
    </source>
</evidence>
<feature type="transmembrane region" description="Helical" evidence="13">
    <location>
        <begin position="272"/>
        <end position="291"/>
    </location>
</feature>
<dbReference type="InterPro" id="IPR038770">
    <property type="entry name" value="Na+/solute_symporter_sf"/>
</dbReference>
<keyword evidence="16" id="KW-1185">Reference proteome</keyword>
<dbReference type="GO" id="GO:0009507">
    <property type="term" value="C:chloroplast"/>
    <property type="evidence" value="ECO:0000318"/>
    <property type="project" value="GO_Central"/>
</dbReference>
<feature type="transmembrane region" description="Helical" evidence="13">
    <location>
        <begin position="455"/>
        <end position="474"/>
    </location>
</feature>
<name>A0A0K9NYY6_ZOSMR</name>
<feature type="region of interest" description="Disordered" evidence="12">
    <location>
        <begin position="775"/>
        <end position="794"/>
    </location>
</feature>
<dbReference type="GO" id="GO:0016020">
    <property type="term" value="C:membrane"/>
    <property type="evidence" value="ECO:0000318"/>
    <property type="project" value="GO_Central"/>
</dbReference>
<comment type="subcellular location">
    <subcellularLocation>
        <location evidence="3">Endomembrane system</location>
        <topology evidence="3">Multi-pass membrane protein</topology>
    </subcellularLocation>
    <subcellularLocation>
        <location evidence="2">Plastid</location>
        <location evidence="2">Chloroplast envelope</location>
    </subcellularLocation>
</comment>
<dbReference type="Pfam" id="PF02254">
    <property type="entry name" value="TrkA_N"/>
    <property type="match status" value="1"/>
</dbReference>
<dbReference type="GO" id="GO:0009941">
    <property type="term" value="C:chloroplast envelope"/>
    <property type="evidence" value="ECO:0007669"/>
    <property type="project" value="UniProtKB-SubCell"/>
</dbReference>
<keyword evidence="7 13" id="KW-0812">Transmembrane</keyword>
<comment type="function">
    <text evidence="1">May function as sodium-coupled metabolite transporter across the chloroplast envelope.</text>
</comment>
<organism evidence="15 16">
    <name type="scientific">Zostera marina</name>
    <name type="common">Eelgrass</name>
    <dbReference type="NCBI Taxonomy" id="29655"/>
    <lineage>
        <taxon>Eukaryota</taxon>
        <taxon>Viridiplantae</taxon>
        <taxon>Streptophyta</taxon>
        <taxon>Embryophyta</taxon>
        <taxon>Tracheophyta</taxon>
        <taxon>Spermatophyta</taxon>
        <taxon>Magnoliopsida</taxon>
        <taxon>Liliopsida</taxon>
        <taxon>Zosteraceae</taxon>
        <taxon>Zostera</taxon>
    </lineage>
</organism>
<accession>A0A0K9NYY6</accession>
<keyword evidence="4" id="KW-0813">Transport</keyword>
<evidence type="ECO:0000256" key="1">
    <source>
        <dbReference type="ARBA" id="ARBA00003198"/>
    </source>
</evidence>
<sequence>MATSICLKAHAFERQECSLGYGYQTFSNCRGQFPPFHDLQYRIFCKSNLHCFYTHRTRLTCQNKVDSFCEKSISTFFGQRGLHSPDTSRQKRFRINAELEVASAIDVINDLGFDTLTFLCVTVGIIPIFKRLKVSPILGFFSAGVLLNQFGLIRNLGDVKVLSEWGILFLLFEMGLELSLARLKALAKFAFVLGLAQVILSTLAFTAFELPPNGAIGTRILQFLFNSRPDLVNIRSIDEAVVIGAALSLSSSAFVLQLLAEKGELPTRFGSATLGILLLQDIAVVPLLVILPVLESQNLVEESIWPILLAESLKALGGLGLLSIGGKFFLRRVFEVVAESRSSEAFVALCLLTVSGTSLLTQKLGFSDTLGAFLAGALLAETNFRTQIEADIRPFRGLLLGLFFLATGTSIDTQLLFREWPNVLSLLAGLIVIKTLIITAIGPRVGLTLQESVRIGLLLSQGGEFGFVVFSLANRLGVLPLELNKLLIIVVVLSMVLTPLLNEVGRKAAEVISEKFETSEEDRQLAENANYDSSDPIVILGFGQKGQVLANFLSTPLASGLDNNLVGCPYVAFDLSPSIVKEGRKMGFSIFYGDGSRPAVLQAAGISSPKAVVLMYTGKEKILEAIQRTRLAFPAIPIYARAKNVKHLLDFKKAGATEVILESAETSLQLGSKLLKGLGAMSDDVTFLRQLVRDSIEIKAQTEIDGIDEEEIEMLKQMQVTTTSVLRENNPSYLTNIDKQAGIQTGQEISIIEPEILEDCEKGISYCDLDDISNGSSNGSGDSCEEMTSLDSNI</sequence>
<dbReference type="GO" id="GO:1902600">
    <property type="term" value="P:proton transmembrane transport"/>
    <property type="evidence" value="ECO:0007669"/>
    <property type="project" value="InterPro"/>
</dbReference>
<dbReference type="Proteomes" id="UP000036987">
    <property type="component" value="Unassembled WGS sequence"/>
</dbReference>
<dbReference type="GO" id="GO:0012505">
    <property type="term" value="C:endomembrane system"/>
    <property type="evidence" value="ECO:0007669"/>
    <property type="project" value="UniProtKB-SubCell"/>
</dbReference>
<evidence type="ECO:0000259" key="14">
    <source>
        <dbReference type="PROSITE" id="PS51201"/>
    </source>
</evidence>
<evidence type="ECO:0000256" key="9">
    <source>
        <dbReference type="ARBA" id="ARBA00022989"/>
    </source>
</evidence>
<evidence type="ECO:0000256" key="13">
    <source>
        <dbReference type="SAM" id="Phobius"/>
    </source>
</evidence>
<dbReference type="GO" id="GO:0006813">
    <property type="term" value="P:potassium ion transport"/>
    <property type="evidence" value="ECO:0007669"/>
    <property type="project" value="UniProtKB-KW"/>
</dbReference>
<evidence type="ECO:0000256" key="2">
    <source>
        <dbReference type="ARBA" id="ARBA00004119"/>
    </source>
</evidence>
<gene>
    <name evidence="15" type="ORF">ZOSMA_49G00060</name>
</gene>
<evidence type="ECO:0000256" key="3">
    <source>
        <dbReference type="ARBA" id="ARBA00004127"/>
    </source>
</evidence>
<reference evidence="16" key="1">
    <citation type="journal article" date="2016" name="Nature">
        <title>The genome of the seagrass Zostera marina reveals angiosperm adaptation to the sea.</title>
        <authorList>
            <person name="Olsen J.L."/>
            <person name="Rouze P."/>
            <person name="Verhelst B."/>
            <person name="Lin Y.-C."/>
            <person name="Bayer T."/>
            <person name="Collen J."/>
            <person name="Dattolo E."/>
            <person name="De Paoli E."/>
            <person name="Dittami S."/>
            <person name="Maumus F."/>
            <person name="Michel G."/>
            <person name="Kersting A."/>
            <person name="Lauritano C."/>
            <person name="Lohaus R."/>
            <person name="Toepel M."/>
            <person name="Tonon T."/>
            <person name="Vanneste K."/>
            <person name="Amirebrahimi M."/>
            <person name="Brakel J."/>
            <person name="Bostroem C."/>
            <person name="Chovatia M."/>
            <person name="Grimwood J."/>
            <person name="Jenkins J.W."/>
            <person name="Jueterbock A."/>
            <person name="Mraz A."/>
            <person name="Stam W.T."/>
            <person name="Tice H."/>
            <person name="Bornberg-Bauer E."/>
            <person name="Green P.J."/>
            <person name="Pearson G.A."/>
            <person name="Procaccini G."/>
            <person name="Duarte C.M."/>
            <person name="Schmutz J."/>
            <person name="Reusch T.B.H."/>
            <person name="Van de Peer Y."/>
        </authorList>
    </citation>
    <scope>NUCLEOTIDE SEQUENCE [LARGE SCALE GENOMIC DNA]</scope>
    <source>
        <strain evidence="16">cv. Finnish</strain>
    </source>
</reference>
<dbReference type="FunFam" id="1.20.1530.20:FF:000011">
    <property type="entry name" value="K(+) efflux antiporter 3, chloroplastic"/>
    <property type="match status" value="1"/>
</dbReference>
<protein>
    <submittedName>
        <fullName evidence="15">K(+) efflux antiporter</fullName>
    </submittedName>
</protein>
<feature type="transmembrane region" description="Helical" evidence="13">
    <location>
        <begin position="303"/>
        <end position="324"/>
    </location>
</feature>
<dbReference type="PANTHER" id="PTHR46157">
    <property type="entry name" value="K(+) EFFLUX ANTIPORTER 3, CHLOROPLASTIC"/>
    <property type="match status" value="1"/>
</dbReference>
<dbReference type="Gene3D" id="3.40.50.720">
    <property type="entry name" value="NAD(P)-binding Rossmann-like Domain"/>
    <property type="match status" value="1"/>
</dbReference>
<dbReference type="InterPro" id="IPR006153">
    <property type="entry name" value="Cation/H_exchanger_TM"/>
</dbReference>
<proteinExistence type="predicted"/>
<dbReference type="InterPro" id="IPR036291">
    <property type="entry name" value="NAD(P)-bd_dom_sf"/>
</dbReference>
<dbReference type="SUPFAM" id="SSF51735">
    <property type="entry name" value="NAD(P)-binding Rossmann-fold domains"/>
    <property type="match status" value="1"/>
</dbReference>
<keyword evidence="10" id="KW-0406">Ion transport</keyword>
<feature type="domain" description="RCK N-terminal" evidence="14">
    <location>
        <begin position="534"/>
        <end position="661"/>
    </location>
</feature>
<keyword evidence="6" id="KW-0633">Potassium transport</keyword>
<evidence type="ECO:0000256" key="7">
    <source>
        <dbReference type="ARBA" id="ARBA00022692"/>
    </source>
</evidence>
<feature type="transmembrane region" description="Helical" evidence="13">
    <location>
        <begin position="423"/>
        <end position="443"/>
    </location>
</feature>
<evidence type="ECO:0000256" key="6">
    <source>
        <dbReference type="ARBA" id="ARBA00022538"/>
    </source>
</evidence>
<evidence type="ECO:0000256" key="8">
    <source>
        <dbReference type="ARBA" id="ARBA00022958"/>
    </source>
</evidence>
<dbReference type="AlphaFoldDB" id="A0A0K9NYY6"/>
<dbReference type="Pfam" id="PF00999">
    <property type="entry name" value="Na_H_Exchanger"/>
    <property type="match status" value="1"/>
</dbReference>
<dbReference type="PROSITE" id="PS51201">
    <property type="entry name" value="RCK_N"/>
    <property type="match status" value="1"/>
</dbReference>
<dbReference type="PANTHER" id="PTHR46157:SF4">
    <property type="entry name" value="K(+) EFFLUX ANTIPORTER 3, CHLOROPLASTIC"/>
    <property type="match status" value="1"/>
</dbReference>
<dbReference type="FunFam" id="3.40.50.720:FF:000036">
    <property type="entry name" value="Glutathione-regulated potassium-efflux system protein KefB"/>
    <property type="match status" value="1"/>
</dbReference>
<dbReference type="STRING" id="29655.A0A0K9NYY6"/>
<feature type="transmembrane region" description="Helical" evidence="13">
    <location>
        <begin position="190"/>
        <end position="208"/>
    </location>
</feature>
<feature type="transmembrane region" description="Helical" evidence="13">
    <location>
        <begin position="240"/>
        <end position="260"/>
    </location>
</feature>
<keyword evidence="9 13" id="KW-1133">Transmembrane helix</keyword>
<keyword evidence="8" id="KW-0630">Potassium</keyword>
<keyword evidence="11 13" id="KW-0472">Membrane</keyword>